<organism evidence="2 3">
    <name type="scientific">Salicibibacter kimchii</name>
    <dbReference type="NCBI Taxonomy" id="2099786"/>
    <lineage>
        <taxon>Bacteria</taxon>
        <taxon>Bacillati</taxon>
        <taxon>Bacillota</taxon>
        <taxon>Bacilli</taxon>
        <taxon>Bacillales</taxon>
        <taxon>Bacillaceae</taxon>
        <taxon>Salicibibacter</taxon>
    </lineage>
</organism>
<dbReference type="OrthoDB" id="9801557at2"/>
<keyword evidence="1" id="KW-1133">Transmembrane helix</keyword>
<accession>A0A345BXX9</accession>
<feature type="transmembrane region" description="Helical" evidence="1">
    <location>
        <begin position="12"/>
        <end position="31"/>
    </location>
</feature>
<dbReference type="EMBL" id="CP031092">
    <property type="protein sequence ID" value="AXF55810.1"/>
    <property type="molecule type" value="Genomic_DNA"/>
</dbReference>
<evidence type="ECO:0000313" key="2">
    <source>
        <dbReference type="EMBL" id="AXF55810.1"/>
    </source>
</evidence>
<dbReference type="GO" id="GO:0015813">
    <property type="term" value="P:L-glutamate transmembrane transport"/>
    <property type="evidence" value="ECO:0007669"/>
    <property type="project" value="InterPro"/>
</dbReference>
<gene>
    <name evidence="2" type="ORF">DT065_07060</name>
</gene>
<dbReference type="PANTHER" id="PTHR36178:SF1">
    <property type="entry name" value="SODIUM_GLUTAMATE SYMPORTER"/>
    <property type="match status" value="1"/>
</dbReference>
<feature type="transmembrane region" description="Helical" evidence="1">
    <location>
        <begin position="294"/>
        <end position="316"/>
    </location>
</feature>
<feature type="transmembrane region" description="Helical" evidence="1">
    <location>
        <begin position="361"/>
        <end position="381"/>
    </location>
</feature>
<feature type="transmembrane region" description="Helical" evidence="1">
    <location>
        <begin position="43"/>
        <end position="60"/>
    </location>
</feature>
<dbReference type="PANTHER" id="PTHR36178">
    <property type="entry name" value="SLR0625 PROTEIN"/>
    <property type="match status" value="1"/>
</dbReference>
<sequence length="483" mass="52299">MSNKVEKKVRSLSFDAIAFALVIISVILLIGKWIRLKVPLFQKLFLPSSIIGGFFALLLGPEVLGRMVEATTGDEAMAFGIFTEDMYDVWAELPGLLINVVFACLFIGFAIPRLQEVWRTGGPQVALGYTISWAQYVVGILLAITVLTPIFNLDPAVGALIEISFVGGHGTAAGLGDTFEAIGFPEGQDLALGLATIGILSGVIIGIIFINWAARKGITNTLAHPKDLSTDQKTGIVQKENRESAGELTTSPISIEPLAFHAGLVGLAIFIGYLILEFFVWLEDMTWGSAYDLYLFEYVPLFPIAMIGGIIIQIVIAKTDRSEVVDRPTISRIQGFALDILIVSAMATLSLQVIGDNIVPFVLLAVAGIVLNVVMFMFLAPRMIPSYWFERGMGDLGQSTGVAATGIMLMQIVDPENRTPALQAFGYKQILFEPMVGGGLFTAASIPFIVQFGPVPVLIAVTILMIAFWLLGVLYFGKNKAER</sequence>
<proteinExistence type="predicted"/>
<keyword evidence="1" id="KW-0812">Transmembrane</keyword>
<dbReference type="GO" id="GO:0015501">
    <property type="term" value="F:glutamate:sodium symporter activity"/>
    <property type="evidence" value="ECO:0007669"/>
    <property type="project" value="InterPro"/>
</dbReference>
<dbReference type="AlphaFoldDB" id="A0A345BXX9"/>
<feature type="transmembrane region" description="Helical" evidence="1">
    <location>
        <begin position="96"/>
        <end position="114"/>
    </location>
</feature>
<evidence type="ECO:0000256" key="1">
    <source>
        <dbReference type="SAM" id="Phobius"/>
    </source>
</evidence>
<dbReference type="KEGG" id="rue:DT065_07060"/>
<evidence type="ECO:0000313" key="3">
    <source>
        <dbReference type="Proteomes" id="UP000252100"/>
    </source>
</evidence>
<feature type="transmembrane region" description="Helical" evidence="1">
    <location>
        <begin position="126"/>
        <end position="151"/>
    </location>
</feature>
<feature type="transmembrane region" description="Helical" evidence="1">
    <location>
        <begin position="190"/>
        <end position="214"/>
    </location>
</feature>
<protein>
    <submittedName>
        <fullName evidence="2">Sodium:glutamate symporter</fullName>
    </submittedName>
</protein>
<feature type="transmembrane region" description="Helical" evidence="1">
    <location>
        <begin position="430"/>
        <end position="450"/>
    </location>
</feature>
<dbReference type="Pfam" id="PF03616">
    <property type="entry name" value="Glt_symporter"/>
    <property type="match status" value="1"/>
</dbReference>
<name>A0A345BXX9_9BACI</name>
<feature type="transmembrane region" description="Helical" evidence="1">
    <location>
        <begin position="336"/>
        <end position="355"/>
    </location>
</feature>
<dbReference type="GO" id="GO:0016020">
    <property type="term" value="C:membrane"/>
    <property type="evidence" value="ECO:0007669"/>
    <property type="project" value="InterPro"/>
</dbReference>
<dbReference type="InterPro" id="IPR004445">
    <property type="entry name" value="GltS"/>
</dbReference>
<keyword evidence="1" id="KW-0472">Membrane</keyword>
<feature type="transmembrane region" description="Helical" evidence="1">
    <location>
        <begin position="456"/>
        <end position="477"/>
    </location>
</feature>
<keyword evidence="3" id="KW-1185">Reference proteome</keyword>
<dbReference type="Proteomes" id="UP000252100">
    <property type="component" value="Chromosome"/>
</dbReference>
<feature type="transmembrane region" description="Helical" evidence="1">
    <location>
        <begin position="258"/>
        <end position="282"/>
    </location>
</feature>
<reference evidence="2 3" key="1">
    <citation type="journal article" date="2018" name="J. Microbiol.">
        <title>Salicibibacter kimchii gen. nov., sp. nov., a moderately halophilic and alkalitolerant bacterium in the family Bacillaceae, isolated from kimchi.</title>
        <authorList>
            <person name="Jang J.Y."/>
            <person name="Oh Y.J."/>
            <person name="Lim S.K."/>
            <person name="Park H.K."/>
            <person name="Lee C."/>
            <person name="Kim J.Y."/>
            <person name="Lee M.A."/>
            <person name="Choi H.J."/>
        </authorList>
    </citation>
    <scope>NUCLEOTIDE SEQUENCE [LARGE SCALE GENOMIC DNA]</scope>
    <source>
        <strain evidence="2 3">NKC1-1</strain>
    </source>
</reference>